<dbReference type="EMBL" id="CALNXI010000408">
    <property type="protein sequence ID" value="CAH3026507.1"/>
    <property type="molecule type" value="Genomic_DNA"/>
</dbReference>
<proteinExistence type="predicted"/>
<dbReference type="SMART" id="SM00408">
    <property type="entry name" value="IGc2"/>
    <property type="match status" value="1"/>
</dbReference>
<feature type="domain" description="Ig-like" evidence="2">
    <location>
        <begin position="95"/>
        <end position="172"/>
    </location>
</feature>
<gene>
    <name evidence="3" type="ORF">PEVE_00029248</name>
</gene>
<dbReference type="Proteomes" id="UP001159427">
    <property type="component" value="Unassembled WGS sequence"/>
</dbReference>
<keyword evidence="4" id="KW-1185">Reference proteome</keyword>
<dbReference type="InterPro" id="IPR003598">
    <property type="entry name" value="Ig_sub2"/>
</dbReference>
<dbReference type="PANTHER" id="PTHR10075:SF14">
    <property type="entry name" value="CELL ADHESION MOLECULE DSCAM2-RELATED"/>
    <property type="match status" value="1"/>
</dbReference>
<dbReference type="InterPro" id="IPR007110">
    <property type="entry name" value="Ig-like_dom"/>
</dbReference>
<feature type="non-terminal residue" evidence="3">
    <location>
        <position position="1"/>
    </location>
</feature>
<dbReference type="InterPro" id="IPR036179">
    <property type="entry name" value="Ig-like_dom_sf"/>
</dbReference>
<dbReference type="PANTHER" id="PTHR10075">
    <property type="entry name" value="BASIGIN RELATED"/>
    <property type="match status" value="1"/>
</dbReference>
<sequence>YLFPGFYKHCANSIYCPSCIRQVYLNLFGRSLCLASVSPSEFDCTPHHFSSIFTAPDTAGTYNIKMEEKLAYKCETSRTSSKGSVVGTVFIEEPPSIANKIAPRTVFTGDSFILNCSANGYPTPVVRWFKDGSLIYQNTSLAFPSLNQSDTGLYMCNASNIAGSDTYEVQLVVRERRPILQQRVLILNASDNLLANDAVTFKIFLTHDALSSDHAWNVVLVWILPHYARFLSHVPKKNITNPYPGEYRIKVGKIELTFSREINITVQIDPESKLSTGGHFLSIPTYIMYEKRMSGDANEMFVGSIEAVTVNFTVKERIDRRVKIILGMTVRGLEKMIFAKTSDNQCHMFSVNGHFWSCIVSEEWEKESSSEDFAHVVYVPPHLKSETPQDGFIFTKKDGTVSYGGIKCLRMFKTLA</sequence>
<dbReference type="Gene3D" id="2.60.40.10">
    <property type="entry name" value="Immunoglobulins"/>
    <property type="match status" value="1"/>
</dbReference>
<dbReference type="SUPFAM" id="SSF48726">
    <property type="entry name" value="Immunoglobulin"/>
    <property type="match status" value="1"/>
</dbReference>
<comment type="caution">
    <text evidence="3">The sequence shown here is derived from an EMBL/GenBank/DDBJ whole genome shotgun (WGS) entry which is preliminary data.</text>
</comment>
<dbReference type="Pfam" id="PF13927">
    <property type="entry name" value="Ig_3"/>
    <property type="match status" value="1"/>
</dbReference>
<dbReference type="InterPro" id="IPR013783">
    <property type="entry name" value="Ig-like_fold"/>
</dbReference>
<dbReference type="PROSITE" id="PS50835">
    <property type="entry name" value="IG_LIKE"/>
    <property type="match status" value="1"/>
</dbReference>
<name>A0ABN8MD02_9CNID</name>
<keyword evidence="1" id="KW-0393">Immunoglobulin domain</keyword>
<evidence type="ECO:0000259" key="2">
    <source>
        <dbReference type="PROSITE" id="PS50835"/>
    </source>
</evidence>
<dbReference type="InterPro" id="IPR003599">
    <property type="entry name" value="Ig_sub"/>
</dbReference>
<evidence type="ECO:0000313" key="3">
    <source>
        <dbReference type="EMBL" id="CAH3026507.1"/>
    </source>
</evidence>
<organism evidence="3 4">
    <name type="scientific">Porites evermanni</name>
    <dbReference type="NCBI Taxonomy" id="104178"/>
    <lineage>
        <taxon>Eukaryota</taxon>
        <taxon>Metazoa</taxon>
        <taxon>Cnidaria</taxon>
        <taxon>Anthozoa</taxon>
        <taxon>Hexacorallia</taxon>
        <taxon>Scleractinia</taxon>
        <taxon>Fungiina</taxon>
        <taxon>Poritidae</taxon>
        <taxon>Porites</taxon>
    </lineage>
</organism>
<dbReference type="SMART" id="SM00409">
    <property type="entry name" value="IG"/>
    <property type="match status" value="1"/>
</dbReference>
<evidence type="ECO:0000313" key="4">
    <source>
        <dbReference type="Proteomes" id="UP001159427"/>
    </source>
</evidence>
<evidence type="ECO:0000256" key="1">
    <source>
        <dbReference type="ARBA" id="ARBA00023319"/>
    </source>
</evidence>
<accession>A0ABN8MD02</accession>
<protein>
    <recommendedName>
        <fullName evidence="2">Ig-like domain-containing protein</fullName>
    </recommendedName>
</protein>
<reference evidence="3 4" key="1">
    <citation type="submission" date="2022-05" db="EMBL/GenBank/DDBJ databases">
        <authorList>
            <consortium name="Genoscope - CEA"/>
            <person name="William W."/>
        </authorList>
    </citation>
    <scope>NUCLEOTIDE SEQUENCE [LARGE SCALE GENOMIC DNA]</scope>
</reference>